<dbReference type="EMBL" id="MNUO01000061">
    <property type="protein sequence ID" value="OIN97180.1"/>
    <property type="molecule type" value="Genomic_DNA"/>
</dbReference>
<accession>A0A1J4SEU9</accession>
<feature type="transmembrane region" description="Helical" evidence="1">
    <location>
        <begin position="116"/>
        <end position="137"/>
    </location>
</feature>
<proteinExistence type="predicted"/>
<keyword evidence="1" id="KW-1133">Transmembrane helix</keyword>
<feature type="chain" id="PRO_5012272496" description="Nucleotide exchange factor GrpE" evidence="2">
    <location>
        <begin position="23"/>
        <end position="296"/>
    </location>
</feature>
<comment type="caution">
    <text evidence="3">The sequence shown here is derived from an EMBL/GenBank/DDBJ whole genome shotgun (WGS) entry which is preliminary data.</text>
</comment>
<evidence type="ECO:0008006" key="5">
    <source>
        <dbReference type="Google" id="ProtNLM"/>
    </source>
</evidence>
<feature type="signal peptide" evidence="2">
    <location>
        <begin position="1"/>
        <end position="22"/>
    </location>
</feature>
<protein>
    <recommendedName>
        <fullName evidence="5">Nucleotide exchange factor GrpE</fullName>
    </recommendedName>
</protein>
<name>A0A1J4SEU9_9BACT</name>
<keyword evidence="1" id="KW-0812">Transmembrane</keyword>
<dbReference type="STRING" id="1817893.AUJ66_04135"/>
<gene>
    <name evidence="3" type="ORF">AUJ66_04135</name>
</gene>
<keyword evidence="1" id="KW-0472">Membrane</keyword>
<keyword evidence="2" id="KW-0732">Signal</keyword>
<dbReference type="AlphaFoldDB" id="A0A1J4SEU9"/>
<reference evidence="3 4" key="1">
    <citation type="journal article" date="2016" name="Environ. Microbiol.">
        <title>Genomic resolution of a cold subsurface aquifer community provides metabolic insights for novel microbes adapted to high CO concentrations.</title>
        <authorList>
            <person name="Probst A.J."/>
            <person name="Castelle C.J."/>
            <person name="Singh A."/>
            <person name="Brown C.T."/>
            <person name="Anantharaman K."/>
            <person name="Sharon I."/>
            <person name="Hug L.A."/>
            <person name="Burstein D."/>
            <person name="Emerson J.B."/>
            <person name="Thomas B.C."/>
            <person name="Banfield J.F."/>
        </authorList>
    </citation>
    <scope>NUCLEOTIDE SEQUENCE [LARGE SCALE GENOMIC DNA]</scope>
    <source>
        <strain evidence="3">CG1_02_38_46</strain>
    </source>
</reference>
<evidence type="ECO:0000256" key="2">
    <source>
        <dbReference type="SAM" id="SignalP"/>
    </source>
</evidence>
<sequence length="296" mass="33621">MKKIQLKVAIFFLCLLSTIGYSQTQNALKDKSKIEKLEIRIDSVSSSIADITKTMQAEFKNLSENQVAIKNQFQSLTNKLNSLSTEQNTLKDIMTDLNQKTDKEITSIKKDTLTKFLVVSLSILFTLLIIIVIIVVFQKKFKKVNVVEESIKIDAKVSEMLENQLVLLKKEAVGKKLPETEIDHSLPVSVGNEIFRMRKRIKHMDENTKGIHALKNALTRLEDEFNRQGYTIKDLTGQSYVDELTVKITNTIRRDDLEPGEEIISRMITPQIFHNGVAVSHGEAELSISSKNMKQP</sequence>
<organism evidence="3 4">
    <name type="scientific">Candidatus Desantisbacteria bacterium CG1_02_38_46</name>
    <dbReference type="NCBI Taxonomy" id="1817893"/>
    <lineage>
        <taxon>Bacteria</taxon>
        <taxon>Candidatus Desantisiibacteriota</taxon>
    </lineage>
</organism>
<evidence type="ECO:0000313" key="3">
    <source>
        <dbReference type="EMBL" id="OIN97180.1"/>
    </source>
</evidence>
<evidence type="ECO:0000313" key="4">
    <source>
        <dbReference type="Proteomes" id="UP000182278"/>
    </source>
</evidence>
<dbReference type="Proteomes" id="UP000182278">
    <property type="component" value="Unassembled WGS sequence"/>
</dbReference>
<evidence type="ECO:0000256" key="1">
    <source>
        <dbReference type="SAM" id="Phobius"/>
    </source>
</evidence>